<protein>
    <recommendedName>
        <fullName evidence="5">Ankyrin repeat protein</fullName>
    </recommendedName>
</protein>
<feature type="repeat" description="ANK" evidence="3">
    <location>
        <begin position="1"/>
        <end position="28"/>
    </location>
</feature>
<dbReference type="GO" id="GO:0004540">
    <property type="term" value="F:RNA nuclease activity"/>
    <property type="evidence" value="ECO:0007669"/>
    <property type="project" value="TreeGrafter"/>
</dbReference>
<dbReference type="PANTHER" id="PTHR24141:SF1">
    <property type="entry name" value="2-5A-DEPENDENT RIBONUCLEASE"/>
    <property type="match status" value="1"/>
</dbReference>
<dbReference type="AlphaFoldDB" id="A0A7S2XDW3"/>
<accession>A0A7S2XDW3</accession>
<dbReference type="InterPro" id="IPR002110">
    <property type="entry name" value="Ankyrin_rpt"/>
</dbReference>
<reference evidence="4" key="1">
    <citation type="submission" date="2021-01" db="EMBL/GenBank/DDBJ databases">
        <authorList>
            <person name="Corre E."/>
            <person name="Pelletier E."/>
            <person name="Niang G."/>
            <person name="Scheremetjew M."/>
            <person name="Finn R."/>
            <person name="Kale V."/>
            <person name="Holt S."/>
            <person name="Cochrane G."/>
            <person name="Meng A."/>
            <person name="Brown T."/>
            <person name="Cohen L."/>
        </authorList>
    </citation>
    <scope>NUCLEOTIDE SEQUENCE</scope>
    <source>
        <strain evidence="4">CCMP622</strain>
    </source>
</reference>
<evidence type="ECO:0000313" key="4">
    <source>
        <dbReference type="EMBL" id="CAD9772339.1"/>
    </source>
</evidence>
<dbReference type="PANTHER" id="PTHR24141">
    <property type="entry name" value="2-5A-DEPENDENT RIBONUCLEASE"/>
    <property type="match status" value="1"/>
</dbReference>
<keyword evidence="1" id="KW-0677">Repeat</keyword>
<dbReference type="GO" id="GO:0006396">
    <property type="term" value="P:RNA processing"/>
    <property type="evidence" value="ECO:0007669"/>
    <property type="project" value="TreeGrafter"/>
</dbReference>
<dbReference type="EMBL" id="HBHP01026304">
    <property type="protein sequence ID" value="CAD9772339.1"/>
    <property type="molecule type" value="Transcribed_RNA"/>
</dbReference>
<proteinExistence type="predicted"/>
<evidence type="ECO:0008006" key="5">
    <source>
        <dbReference type="Google" id="ProtNLM"/>
    </source>
</evidence>
<dbReference type="Gene3D" id="1.25.40.20">
    <property type="entry name" value="Ankyrin repeat-containing domain"/>
    <property type="match status" value="3"/>
</dbReference>
<organism evidence="4">
    <name type="scientific">Lotharella oceanica</name>
    <dbReference type="NCBI Taxonomy" id="641309"/>
    <lineage>
        <taxon>Eukaryota</taxon>
        <taxon>Sar</taxon>
        <taxon>Rhizaria</taxon>
        <taxon>Cercozoa</taxon>
        <taxon>Chlorarachniophyceae</taxon>
        <taxon>Lotharella</taxon>
    </lineage>
</organism>
<dbReference type="GO" id="GO:0003723">
    <property type="term" value="F:RNA binding"/>
    <property type="evidence" value="ECO:0007669"/>
    <property type="project" value="TreeGrafter"/>
</dbReference>
<dbReference type="PROSITE" id="PS50297">
    <property type="entry name" value="ANK_REP_REGION"/>
    <property type="match status" value="3"/>
</dbReference>
<keyword evidence="2 3" id="KW-0040">ANK repeat</keyword>
<dbReference type="Pfam" id="PF12796">
    <property type="entry name" value="Ank_2"/>
    <property type="match status" value="2"/>
</dbReference>
<dbReference type="SMART" id="SM00248">
    <property type="entry name" value="ANK"/>
    <property type="match status" value="6"/>
</dbReference>
<dbReference type="PROSITE" id="PS50088">
    <property type="entry name" value="ANK_REPEAT"/>
    <property type="match status" value="3"/>
</dbReference>
<gene>
    <name evidence="4" type="ORF">LSP00402_LOCUS16329</name>
</gene>
<feature type="repeat" description="ANK" evidence="3">
    <location>
        <begin position="134"/>
        <end position="166"/>
    </location>
</feature>
<dbReference type="SUPFAM" id="SSF48403">
    <property type="entry name" value="Ankyrin repeat"/>
    <property type="match status" value="1"/>
</dbReference>
<name>A0A7S2XDW3_9EUKA</name>
<feature type="repeat" description="ANK" evidence="3">
    <location>
        <begin position="64"/>
        <end position="96"/>
    </location>
</feature>
<evidence type="ECO:0000256" key="3">
    <source>
        <dbReference type="PROSITE-ProRule" id="PRU00023"/>
    </source>
</evidence>
<evidence type="ECO:0000256" key="1">
    <source>
        <dbReference type="ARBA" id="ARBA00022737"/>
    </source>
</evidence>
<dbReference type="InterPro" id="IPR036770">
    <property type="entry name" value="Ankyrin_rpt-contain_sf"/>
</dbReference>
<evidence type="ECO:0000256" key="2">
    <source>
        <dbReference type="ARBA" id="ARBA00023043"/>
    </source>
</evidence>
<sequence length="251" mass="26901">MVYAARDGDLETVKTMLARGVSVNAKDDTNGYTALIWGACNCHLKVVQYLVEDAKANVNAMNKYGWTALIHGARNGHSEVVQHLVEAKADVNYKDDSGMTALIFGLSSCNLEVVKYLIEDAKSNFNAQANIGPIGQTALMYGAASGDLKVVQYLVDAKANVNAKDNDGQTALIHAARSYQILDAYKLVLYLIDEANANVNAKDNSGKTALVHAASIGSGLVVDYLKATIQRTTSKLQREATHINPPSSGLV</sequence>